<feature type="domain" description="Pyridoxine 5'-phosphate oxidase dimerisation C-terminal" evidence="8">
    <location>
        <begin position="174"/>
        <end position="212"/>
    </location>
</feature>
<keyword evidence="3 6" id="KW-0288">FMN</keyword>
<dbReference type="NCBIfam" id="NF038138">
    <property type="entry name" value="phena_PhzG"/>
    <property type="match status" value="1"/>
</dbReference>
<dbReference type="PANTHER" id="PTHR10851:SF0">
    <property type="entry name" value="PYRIDOXINE-5'-PHOSPHATE OXIDASE"/>
    <property type="match status" value="1"/>
</dbReference>
<evidence type="ECO:0000259" key="7">
    <source>
        <dbReference type="Pfam" id="PF01243"/>
    </source>
</evidence>
<dbReference type="InterPro" id="IPR000659">
    <property type="entry name" value="Pyridox_Oxase"/>
</dbReference>
<keyword evidence="10" id="KW-1185">Reference proteome</keyword>
<comment type="cofactor">
    <cofactor evidence="6">
        <name>FMN</name>
        <dbReference type="ChEBI" id="CHEBI:58210"/>
    </cofactor>
    <text evidence="6">Binds 1 FMN per subunit.</text>
</comment>
<dbReference type="GO" id="GO:0010181">
    <property type="term" value="F:FMN binding"/>
    <property type="evidence" value="ECO:0007669"/>
    <property type="project" value="InterPro"/>
</dbReference>
<organism evidence="9 10">
    <name type="scientific">Roseospira marina</name>
    <dbReference type="NCBI Taxonomy" id="140057"/>
    <lineage>
        <taxon>Bacteria</taxon>
        <taxon>Pseudomonadati</taxon>
        <taxon>Pseudomonadota</taxon>
        <taxon>Alphaproteobacteria</taxon>
        <taxon>Rhodospirillales</taxon>
        <taxon>Rhodospirillaceae</taxon>
        <taxon>Roseospira</taxon>
    </lineage>
</organism>
<dbReference type="SUPFAM" id="SSF50475">
    <property type="entry name" value="FMN-binding split barrel"/>
    <property type="match status" value="1"/>
</dbReference>
<dbReference type="Pfam" id="PF10590">
    <property type="entry name" value="PNP_phzG_C"/>
    <property type="match status" value="1"/>
</dbReference>
<evidence type="ECO:0000256" key="1">
    <source>
        <dbReference type="ARBA" id="ARBA00007301"/>
    </source>
</evidence>
<dbReference type="RefSeq" id="WP_150064027.1">
    <property type="nucleotide sequence ID" value="NZ_JACHII010000028.1"/>
</dbReference>
<evidence type="ECO:0000313" key="10">
    <source>
        <dbReference type="Proteomes" id="UP000324065"/>
    </source>
</evidence>
<dbReference type="NCBIfam" id="NF004231">
    <property type="entry name" value="PRK05679.1"/>
    <property type="match status" value="1"/>
</dbReference>
<dbReference type="Pfam" id="PF01243">
    <property type="entry name" value="PNPOx_N"/>
    <property type="match status" value="1"/>
</dbReference>
<dbReference type="AlphaFoldDB" id="A0A5M6I6R0"/>
<dbReference type="EMBL" id="VWPJ01000030">
    <property type="protein sequence ID" value="KAA5603803.1"/>
    <property type="molecule type" value="Genomic_DNA"/>
</dbReference>
<dbReference type="InterPro" id="IPR019740">
    <property type="entry name" value="Pyridox_Oxase_CS"/>
</dbReference>
<gene>
    <name evidence="9" type="ORF">F1188_18965</name>
</gene>
<feature type="binding site" evidence="6">
    <location>
        <position position="195"/>
    </location>
    <ligand>
        <name>FMN</name>
        <dbReference type="ChEBI" id="CHEBI:58210"/>
    </ligand>
</feature>
<accession>A0A5M6I6R0</accession>
<name>A0A5M6I6R0_9PROT</name>
<evidence type="ECO:0000313" key="9">
    <source>
        <dbReference type="EMBL" id="KAA5603803.1"/>
    </source>
</evidence>
<keyword evidence="2" id="KW-0285">Flavoprotein</keyword>
<dbReference type="PROSITE" id="PS01064">
    <property type="entry name" value="PYRIDOX_OXIDASE"/>
    <property type="match status" value="1"/>
</dbReference>
<feature type="binding site" evidence="6">
    <location>
        <position position="85"/>
    </location>
    <ligand>
        <name>FMN</name>
        <dbReference type="ChEBI" id="CHEBI:58210"/>
    </ligand>
</feature>
<comment type="caution">
    <text evidence="9">The sequence shown here is derived from an EMBL/GenBank/DDBJ whole genome shotgun (WGS) entry which is preliminary data.</text>
</comment>
<evidence type="ECO:0000256" key="2">
    <source>
        <dbReference type="ARBA" id="ARBA00022630"/>
    </source>
</evidence>
<evidence type="ECO:0000256" key="3">
    <source>
        <dbReference type="ARBA" id="ARBA00022643"/>
    </source>
</evidence>
<dbReference type="InterPro" id="IPR011576">
    <property type="entry name" value="Pyridox_Oxase_N"/>
</dbReference>
<evidence type="ECO:0000256" key="5">
    <source>
        <dbReference type="ARBA" id="ARBA00023096"/>
    </source>
</evidence>
<dbReference type="Proteomes" id="UP000324065">
    <property type="component" value="Unassembled WGS sequence"/>
</dbReference>
<proteinExistence type="inferred from homology"/>
<keyword evidence="4 9" id="KW-0560">Oxidoreductase</keyword>
<sequence>MTARVSESMTGDIVLPFPEYHNPPEDPIGLLRTWLSRADDVGVREPRALALATVAENGRPSSRIVAIAKVTAHGVCFASHTSSQKARDVRVNPYATGVLYWRETSQQIILSGPITLMSEDEANRSWKSRPAEAHPMSVAARQSDDLLDVEALREQASKLARAGVDLPCPDSYRVFELRPESMEFWADGQDRLHERLRFDRITGGWTARRLQP</sequence>
<evidence type="ECO:0000256" key="6">
    <source>
        <dbReference type="PIRSR" id="PIRSR000190-2"/>
    </source>
</evidence>
<feature type="domain" description="Pyridoxamine 5'-phosphate oxidase N-terminal" evidence="7">
    <location>
        <begin position="43"/>
        <end position="153"/>
    </location>
</feature>
<dbReference type="Gene3D" id="2.30.110.10">
    <property type="entry name" value="Electron Transport, Fmn-binding Protein, Chain A"/>
    <property type="match status" value="1"/>
</dbReference>
<dbReference type="GO" id="GO:0004733">
    <property type="term" value="F:pyridoxamine phosphate oxidase activity"/>
    <property type="evidence" value="ECO:0007669"/>
    <property type="project" value="UniProtKB-EC"/>
</dbReference>
<dbReference type="PIRSF" id="PIRSF000190">
    <property type="entry name" value="Pyd_amn-ph_oxd"/>
    <property type="match status" value="1"/>
</dbReference>
<dbReference type="EC" id="1.4.3.5" evidence="9"/>
<protein>
    <submittedName>
        <fullName evidence="9">Pyridoxal 5'-phosphate synthase</fullName>
        <ecNumber evidence="9">1.4.3.5</ecNumber>
    </submittedName>
</protein>
<dbReference type="InterPro" id="IPR012349">
    <property type="entry name" value="Split_barrel_FMN-bd"/>
</dbReference>
<dbReference type="InterPro" id="IPR053451">
    <property type="entry name" value="Phenazine_biosynth_oxidase"/>
</dbReference>
<reference evidence="9 10" key="1">
    <citation type="submission" date="2019-09" db="EMBL/GenBank/DDBJ databases">
        <title>Genome sequence of Roseospira marina, one of the more divergent members of the non-sulfur purple photosynthetic bacterial family, the Rhodospirillaceae.</title>
        <authorList>
            <person name="Meyer T."/>
            <person name="Kyndt J."/>
        </authorList>
    </citation>
    <scope>NUCLEOTIDE SEQUENCE [LARGE SCALE GENOMIC DNA]</scope>
    <source>
        <strain evidence="9 10">DSM 15113</strain>
    </source>
</reference>
<evidence type="ECO:0000256" key="4">
    <source>
        <dbReference type="ARBA" id="ARBA00023002"/>
    </source>
</evidence>
<dbReference type="PANTHER" id="PTHR10851">
    <property type="entry name" value="PYRIDOXINE-5-PHOSPHATE OXIDASE"/>
    <property type="match status" value="1"/>
</dbReference>
<evidence type="ECO:0000259" key="8">
    <source>
        <dbReference type="Pfam" id="PF10590"/>
    </source>
</evidence>
<feature type="binding site" evidence="6">
    <location>
        <begin position="142"/>
        <end position="143"/>
    </location>
    <ligand>
        <name>FMN</name>
        <dbReference type="ChEBI" id="CHEBI:58210"/>
    </ligand>
</feature>
<dbReference type="GO" id="GO:0008615">
    <property type="term" value="P:pyridoxine biosynthetic process"/>
    <property type="evidence" value="ECO:0007669"/>
    <property type="project" value="UniProtKB-KW"/>
</dbReference>
<keyword evidence="5" id="KW-0664">Pyridoxine biosynthesis</keyword>
<dbReference type="InterPro" id="IPR019576">
    <property type="entry name" value="Pyridoxamine_oxidase_dimer_C"/>
</dbReference>
<comment type="similarity">
    <text evidence="1">Belongs to the pyridoxamine 5'-phosphate oxidase family.</text>
</comment>
<dbReference type="OrthoDB" id="9780392at2"/>
<feature type="binding site" evidence="6">
    <location>
        <position position="107"/>
    </location>
    <ligand>
        <name>FMN</name>
        <dbReference type="ChEBI" id="CHEBI:58210"/>
    </ligand>
</feature>
<feature type="binding site" evidence="6">
    <location>
        <position position="185"/>
    </location>
    <ligand>
        <name>FMN</name>
        <dbReference type="ChEBI" id="CHEBI:58210"/>
    </ligand>
</feature>